<keyword evidence="8" id="KW-1185">Reference proteome</keyword>
<protein>
    <submittedName>
        <fullName evidence="7">Urea carboxylase</fullName>
    </submittedName>
</protein>
<dbReference type="Proteomes" id="UP000630135">
    <property type="component" value="Unassembled WGS sequence"/>
</dbReference>
<keyword evidence="1" id="KW-0547">Nucleotide-binding</keyword>
<dbReference type="EMBL" id="BMLZ01000078">
    <property type="protein sequence ID" value="GGI68583.1"/>
    <property type="molecule type" value="Genomic_DNA"/>
</dbReference>
<name>A0AAV4K9B8_9DEIO</name>
<dbReference type="InterPro" id="IPR010016">
    <property type="entry name" value="PxpB"/>
</dbReference>
<dbReference type="InterPro" id="IPR003778">
    <property type="entry name" value="CT_A_B"/>
</dbReference>
<dbReference type="SUPFAM" id="SSF50891">
    <property type="entry name" value="Cyclophilin-like"/>
    <property type="match status" value="1"/>
</dbReference>
<evidence type="ECO:0000313" key="6">
    <source>
        <dbReference type="EMBL" id="GGI68583.1"/>
    </source>
</evidence>
<keyword evidence="3" id="KW-0067">ATP-binding</keyword>
<reference evidence="7" key="2">
    <citation type="journal article" date="2014" name="Int. J. Syst. Evol. Microbiol.">
        <title>Complete genome sequence of Corynebacterium casei LMG S-19264T (=DSM 44701T), isolated from a smear-ripened cheese.</title>
        <authorList>
            <consortium name="US DOE Joint Genome Institute (JGI-PGF)"/>
            <person name="Walter F."/>
            <person name="Albersmeier A."/>
            <person name="Kalinowski J."/>
            <person name="Ruckert C."/>
        </authorList>
    </citation>
    <scope>NUCLEOTIDE SEQUENCE</scope>
    <source>
        <strain evidence="7">CGMCC 1.8885</strain>
    </source>
</reference>
<gene>
    <name evidence="6" type="ORF">GCM10008021_31020</name>
    <name evidence="7" type="ORF">GCM10010914_31790</name>
</gene>
<dbReference type="SMART" id="SM00797">
    <property type="entry name" value="AHS2"/>
    <property type="match status" value="1"/>
</dbReference>
<accession>A0AAV4K9B8</accession>
<organism evidence="7 9">
    <name type="scientific">Deinococcus wulumuqiensis</name>
    <dbReference type="NCBI Taxonomy" id="980427"/>
    <lineage>
        <taxon>Bacteria</taxon>
        <taxon>Thermotogati</taxon>
        <taxon>Deinococcota</taxon>
        <taxon>Deinococci</taxon>
        <taxon>Deinococcales</taxon>
        <taxon>Deinococcaceae</taxon>
        <taxon>Deinococcus</taxon>
    </lineage>
</organism>
<evidence type="ECO:0000259" key="4">
    <source>
        <dbReference type="SMART" id="SM00796"/>
    </source>
</evidence>
<dbReference type="Gene3D" id="3.30.1360.40">
    <property type="match status" value="1"/>
</dbReference>
<dbReference type="Pfam" id="PF02682">
    <property type="entry name" value="CT_C_D"/>
    <property type="match status" value="1"/>
</dbReference>
<dbReference type="Proteomes" id="UP000652720">
    <property type="component" value="Unassembled WGS sequence"/>
</dbReference>
<dbReference type="NCBIfam" id="TIGR00370">
    <property type="entry name" value="5-oxoprolinase subunit PxpB"/>
    <property type="match status" value="1"/>
</dbReference>
<keyword evidence="2" id="KW-0378">Hydrolase</keyword>
<reference evidence="8" key="3">
    <citation type="journal article" date="2019" name="Int. J. Syst. Evol. Microbiol.">
        <title>The Global Catalogue of Microorganisms (GCM) 10K type strain sequencing project: providing services to taxonomists for standard genome sequencing and annotation.</title>
        <authorList>
            <consortium name="The Broad Institute Genomics Platform"/>
            <consortium name="The Broad Institute Genome Sequencing Center for Infectious Disease"/>
            <person name="Wu L."/>
            <person name="Ma J."/>
        </authorList>
    </citation>
    <scope>NUCLEOTIDE SEQUENCE [LARGE SCALE GENOMIC DNA]</scope>
    <source>
        <strain evidence="8">CGMCC 1.8884</strain>
    </source>
</reference>
<evidence type="ECO:0000313" key="7">
    <source>
        <dbReference type="EMBL" id="GGI94917.1"/>
    </source>
</evidence>
<evidence type="ECO:0000256" key="1">
    <source>
        <dbReference type="ARBA" id="ARBA00022741"/>
    </source>
</evidence>
<evidence type="ECO:0000256" key="2">
    <source>
        <dbReference type="ARBA" id="ARBA00022801"/>
    </source>
</evidence>
<dbReference type="InterPro" id="IPR003833">
    <property type="entry name" value="CT_C_D"/>
</dbReference>
<dbReference type="GeneID" id="59166624"/>
<sequence length="518" mass="54224">MANAALYHRPDSEAGQLALPGLAEALLASGLPGLVDAVPAYESLYVEYDPDALSADTLRDWLADHTVPGAADASAGPPARQVEVPVCYDGEDLPDVAERTGLSPEEVVRLHSGTPYRVRALGFVAGFPFMEPTPEPLRLPRRASPRAAVPPHSLAVANAQTGIYPVTAPGGWNLLGRTLVPVYDPHRAEPFLLRPGDEVRFVPVPGKADPLPPPSPRLLWPEQPHAPALRVRKPGVLGLLMDRGRTGQGRFGLVRSGALDAQAAAIANDLLGNAPDAALLELHLTGPVLEVLGAGAVACTGRGLRAEVNGDPLPPYSSRAVGPGDVLTFRPDGQGRVTYLAVSGGFETRPFLGSASTDLKGGLGRTLRAGDALGYAQPPESPGFHVARQFAPYWTAPGSARRSEVVRLRLLPVAGEETIPPEVLAALCAAPFRLLDLDRMAARFSGPAVPGGEIRSEACPVGTVQVPPSGVPLVLLNDKGTLGGYSRPARVHPGDLPRLVQALPGTEVAFVPGDLLTV</sequence>
<reference evidence="7" key="4">
    <citation type="submission" date="2023-08" db="EMBL/GenBank/DDBJ databases">
        <authorList>
            <person name="Sun Q."/>
            <person name="Zhou Y."/>
        </authorList>
    </citation>
    <scope>NUCLEOTIDE SEQUENCE</scope>
    <source>
        <strain evidence="6">CGMCC 1.8884</strain>
        <strain evidence="7">CGMCC 1.8885</strain>
    </source>
</reference>
<dbReference type="Gene3D" id="2.40.100.10">
    <property type="entry name" value="Cyclophilin-like"/>
    <property type="match status" value="2"/>
</dbReference>
<evidence type="ECO:0000313" key="8">
    <source>
        <dbReference type="Proteomes" id="UP000630135"/>
    </source>
</evidence>
<dbReference type="GO" id="GO:0005524">
    <property type="term" value="F:ATP binding"/>
    <property type="evidence" value="ECO:0007669"/>
    <property type="project" value="UniProtKB-KW"/>
</dbReference>
<dbReference type="EMBL" id="BMMA01000068">
    <property type="protein sequence ID" value="GGI94917.1"/>
    <property type="molecule type" value="Genomic_DNA"/>
</dbReference>
<proteinExistence type="predicted"/>
<dbReference type="RefSeq" id="WP_017871876.1">
    <property type="nucleotide sequence ID" value="NZ_BMLZ01000078.1"/>
</dbReference>
<dbReference type="Pfam" id="PF02626">
    <property type="entry name" value="CT_A_B"/>
    <property type="match status" value="1"/>
</dbReference>
<reference evidence="6" key="1">
    <citation type="journal article" date="2014" name="Int. J. Syst. Evol. Microbiol.">
        <title>Complete genome of a new Firmicutes species belonging to the dominant human colonic microbiota ('Ruminococcus bicirculans') reveals two chromosomes and a selective capacity to utilize plant glucans.</title>
        <authorList>
            <consortium name="NISC Comparative Sequencing Program"/>
            <person name="Wegmann U."/>
            <person name="Louis P."/>
            <person name="Goesmann A."/>
            <person name="Henrissat B."/>
            <person name="Duncan S.H."/>
            <person name="Flint H.J."/>
        </authorList>
    </citation>
    <scope>NUCLEOTIDE SEQUENCE</scope>
    <source>
        <strain evidence="6">CGMCC 1.8884</strain>
    </source>
</reference>
<evidence type="ECO:0000313" key="9">
    <source>
        <dbReference type="Proteomes" id="UP000652720"/>
    </source>
</evidence>
<dbReference type="SUPFAM" id="SSF160467">
    <property type="entry name" value="PH0987 N-terminal domain-like"/>
    <property type="match status" value="1"/>
</dbReference>
<dbReference type="SMART" id="SM00796">
    <property type="entry name" value="AHS1"/>
    <property type="match status" value="1"/>
</dbReference>
<dbReference type="PANTHER" id="PTHR34698:SF2">
    <property type="entry name" value="5-OXOPROLINASE SUBUNIT B"/>
    <property type="match status" value="1"/>
</dbReference>
<feature type="domain" description="Carboxyltransferase" evidence="4">
    <location>
        <begin position="1"/>
        <end position="193"/>
    </location>
</feature>
<dbReference type="AlphaFoldDB" id="A0AAV4K9B8"/>
<evidence type="ECO:0000259" key="5">
    <source>
        <dbReference type="SMART" id="SM00797"/>
    </source>
</evidence>
<dbReference type="GO" id="GO:0016787">
    <property type="term" value="F:hydrolase activity"/>
    <property type="evidence" value="ECO:0007669"/>
    <property type="project" value="UniProtKB-KW"/>
</dbReference>
<dbReference type="PANTHER" id="PTHR34698">
    <property type="entry name" value="5-OXOPROLINASE SUBUNIT B"/>
    <property type="match status" value="1"/>
</dbReference>
<dbReference type="InterPro" id="IPR029000">
    <property type="entry name" value="Cyclophilin-like_dom_sf"/>
</dbReference>
<comment type="caution">
    <text evidence="7">The sequence shown here is derived from an EMBL/GenBank/DDBJ whole genome shotgun (WGS) entry which is preliminary data.</text>
</comment>
<feature type="domain" description="Carboxyltransferase" evidence="5">
    <location>
        <begin position="250"/>
        <end position="518"/>
    </location>
</feature>
<evidence type="ECO:0000256" key="3">
    <source>
        <dbReference type="ARBA" id="ARBA00022840"/>
    </source>
</evidence>